<name>A0A4Z2I1N8_9TELE</name>
<dbReference type="Proteomes" id="UP000314294">
    <property type="component" value="Unassembled WGS sequence"/>
</dbReference>
<dbReference type="EMBL" id="SRLO01000143">
    <property type="protein sequence ID" value="TNN71989.1"/>
    <property type="molecule type" value="Genomic_DNA"/>
</dbReference>
<evidence type="ECO:0000313" key="2">
    <source>
        <dbReference type="Proteomes" id="UP000314294"/>
    </source>
</evidence>
<proteinExistence type="predicted"/>
<organism evidence="1 2">
    <name type="scientific">Liparis tanakae</name>
    <name type="common">Tanaka's snailfish</name>
    <dbReference type="NCBI Taxonomy" id="230148"/>
    <lineage>
        <taxon>Eukaryota</taxon>
        <taxon>Metazoa</taxon>
        <taxon>Chordata</taxon>
        <taxon>Craniata</taxon>
        <taxon>Vertebrata</taxon>
        <taxon>Euteleostomi</taxon>
        <taxon>Actinopterygii</taxon>
        <taxon>Neopterygii</taxon>
        <taxon>Teleostei</taxon>
        <taxon>Neoteleostei</taxon>
        <taxon>Acanthomorphata</taxon>
        <taxon>Eupercaria</taxon>
        <taxon>Perciformes</taxon>
        <taxon>Cottioidei</taxon>
        <taxon>Cottales</taxon>
        <taxon>Liparidae</taxon>
        <taxon>Liparis</taxon>
    </lineage>
</organism>
<protein>
    <submittedName>
        <fullName evidence="1">Uncharacterized protein</fullName>
    </submittedName>
</protein>
<dbReference type="OrthoDB" id="8123333at2759"/>
<dbReference type="AlphaFoldDB" id="A0A4Z2I1N8"/>
<sequence length="78" mass="8216">MAVMTPVTIQTIRATPTELAFSITPLGLTKIPEPMMLPASRLQAACSLALSQALPDPAGLSVLPSGGNVHHEKIRRVT</sequence>
<evidence type="ECO:0000313" key="1">
    <source>
        <dbReference type="EMBL" id="TNN71989.1"/>
    </source>
</evidence>
<keyword evidence="2" id="KW-1185">Reference proteome</keyword>
<gene>
    <name evidence="1" type="ORF">EYF80_017777</name>
</gene>
<reference evidence="1 2" key="1">
    <citation type="submission" date="2019-03" db="EMBL/GenBank/DDBJ databases">
        <title>First draft genome of Liparis tanakae, snailfish: a comprehensive survey of snailfish specific genes.</title>
        <authorList>
            <person name="Kim W."/>
            <person name="Song I."/>
            <person name="Jeong J.-H."/>
            <person name="Kim D."/>
            <person name="Kim S."/>
            <person name="Ryu S."/>
            <person name="Song J.Y."/>
            <person name="Lee S.K."/>
        </authorList>
    </citation>
    <scope>NUCLEOTIDE SEQUENCE [LARGE SCALE GENOMIC DNA]</scope>
    <source>
        <tissue evidence="1">Muscle</tissue>
    </source>
</reference>
<accession>A0A4Z2I1N8</accession>
<comment type="caution">
    <text evidence="1">The sequence shown here is derived from an EMBL/GenBank/DDBJ whole genome shotgun (WGS) entry which is preliminary data.</text>
</comment>